<feature type="transmembrane region" description="Helical" evidence="2">
    <location>
        <begin position="251"/>
        <end position="269"/>
    </location>
</feature>
<feature type="transmembrane region" description="Helical" evidence="2">
    <location>
        <begin position="50"/>
        <end position="68"/>
    </location>
</feature>
<dbReference type="InterPro" id="IPR027458">
    <property type="entry name" value="STE2_TM1-TM2_sf"/>
</dbReference>
<protein>
    <submittedName>
        <fullName evidence="3">Uncharacterized protein</fullName>
    </submittedName>
</protein>
<dbReference type="PANTHER" id="PTHR28009:SF1">
    <property type="entry name" value="PHEROMONE ALPHA FACTOR RECEPTOR"/>
    <property type="match status" value="1"/>
</dbReference>
<feature type="transmembrane region" description="Helical" evidence="2">
    <location>
        <begin position="204"/>
        <end position="230"/>
    </location>
</feature>
<organism evidence="3 4">
    <name type="scientific">Phomopsis amygdali</name>
    <name type="common">Fusicoccum amygdali</name>
    <dbReference type="NCBI Taxonomy" id="1214568"/>
    <lineage>
        <taxon>Eukaryota</taxon>
        <taxon>Fungi</taxon>
        <taxon>Dikarya</taxon>
        <taxon>Ascomycota</taxon>
        <taxon>Pezizomycotina</taxon>
        <taxon>Sordariomycetes</taxon>
        <taxon>Sordariomycetidae</taxon>
        <taxon>Diaporthales</taxon>
        <taxon>Diaporthaceae</taxon>
        <taxon>Diaporthe</taxon>
    </lineage>
</organism>
<dbReference type="GO" id="GO:0000750">
    <property type="term" value="P:pheromone-dependent signal transduction involved in conjugation with cellular fusion"/>
    <property type="evidence" value="ECO:0007669"/>
    <property type="project" value="TreeGrafter"/>
</dbReference>
<dbReference type="Proteomes" id="UP001265746">
    <property type="component" value="Unassembled WGS sequence"/>
</dbReference>
<name>A0AAD9WBE9_PHOAM</name>
<gene>
    <name evidence="3" type="ORF">N8I77_002537</name>
</gene>
<dbReference type="GO" id="GO:0004932">
    <property type="term" value="F:mating-type factor pheromone receptor activity"/>
    <property type="evidence" value="ECO:0007669"/>
    <property type="project" value="InterPro"/>
</dbReference>
<keyword evidence="4" id="KW-1185">Reference proteome</keyword>
<evidence type="ECO:0000256" key="2">
    <source>
        <dbReference type="SAM" id="Phobius"/>
    </source>
</evidence>
<feature type="transmembrane region" description="Helical" evidence="2">
    <location>
        <begin position="162"/>
        <end position="184"/>
    </location>
</feature>
<reference evidence="3" key="1">
    <citation type="submission" date="2023-06" db="EMBL/GenBank/DDBJ databases">
        <authorList>
            <person name="Noh H."/>
        </authorList>
    </citation>
    <scope>NUCLEOTIDE SEQUENCE</scope>
    <source>
        <strain evidence="3">DUCC20226</strain>
    </source>
</reference>
<feature type="transmembrane region" description="Helical" evidence="2">
    <location>
        <begin position="281"/>
        <end position="298"/>
    </location>
</feature>
<feature type="region of interest" description="Disordered" evidence="1">
    <location>
        <begin position="308"/>
        <end position="328"/>
    </location>
</feature>
<dbReference type="InterPro" id="IPR000366">
    <property type="entry name" value="GPCR_STE2"/>
</dbReference>
<dbReference type="EMBL" id="JAUJFL010000001">
    <property type="protein sequence ID" value="KAK2615811.1"/>
    <property type="molecule type" value="Genomic_DNA"/>
</dbReference>
<feature type="transmembrane region" description="Helical" evidence="2">
    <location>
        <begin position="80"/>
        <end position="101"/>
    </location>
</feature>
<dbReference type="CDD" id="cd14939">
    <property type="entry name" value="7tmD_STE2"/>
    <property type="match status" value="1"/>
</dbReference>
<feature type="transmembrane region" description="Helical" evidence="2">
    <location>
        <begin position="131"/>
        <end position="150"/>
    </location>
</feature>
<dbReference type="AlphaFoldDB" id="A0AAD9WBE9"/>
<dbReference type="GO" id="GO:0038038">
    <property type="term" value="C:G protein-coupled receptor homodimeric complex"/>
    <property type="evidence" value="ECO:0007669"/>
    <property type="project" value="TreeGrafter"/>
</dbReference>
<proteinExistence type="predicted"/>
<keyword evidence="2" id="KW-0812">Transmembrane</keyword>
<dbReference type="Gene3D" id="1.10.287.920">
    <property type="entry name" value="Pheromone alpha factor receptor"/>
    <property type="match status" value="1"/>
</dbReference>
<evidence type="ECO:0000313" key="4">
    <source>
        <dbReference type="Proteomes" id="UP001265746"/>
    </source>
</evidence>
<keyword evidence="2" id="KW-1133">Transmembrane helix</keyword>
<dbReference type="PANTHER" id="PTHR28009">
    <property type="entry name" value="PHEROMONE ALPHA FACTOR RECEPTOR"/>
    <property type="match status" value="1"/>
</dbReference>
<comment type="caution">
    <text evidence="3">The sequence shown here is derived from an EMBL/GenBank/DDBJ whole genome shotgun (WGS) entry which is preliminary data.</text>
</comment>
<evidence type="ECO:0000256" key="1">
    <source>
        <dbReference type="SAM" id="MobiDB-lite"/>
    </source>
</evidence>
<accession>A0AAD9WBE9</accession>
<dbReference type="Pfam" id="PF02116">
    <property type="entry name" value="STE2"/>
    <property type="match status" value="1"/>
</dbReference>
<keyword evidence="2" id="KW-0472">Membrane</keyword>
<evidence type="ECO:0000313" key="3">
    <source>
        <dbReference type="EMBL" id="KAK2615811.1"/>
    </source>
</evidence>
<sequence length="415" mass="46545">MADPSLNLTALAMQDPLSQNITIIGADGFQNVVSLTEIDANQKYAVRKTIAYSVEFGASLVMLGVILAMTPRSKFWRIALYINVAALCNNLVRTILLAIFFESSWTRFYVLYTGDNSLVTEEDFRNSVCSVVFSIPQNLLMMAALMFQAWAMVKLWPDIYKWGILIFSGLLSLAEVAFMLVAQADQIRSFYPVYNTYEFLTQRLWLRYTWLALELASVCWFCLMFILRLVTHMWSNRSLLPSTKGVAAMDVLVMTNGVLMLIPVVFVALQLSDRYIFETGSLVYTSVIIVLPLGTLVAQRVADPGAFNSEASRGGTKRGGNASDRYDASVTGKKPLLPSWRQSDNTCTVYSGHRGSKYGTGKTGVTSTVTSDRFDRRNSDAMREIDMELGRIDGDLEKGRVRVNREFQRSEEVLL</sequence>